<feature type="compositionally biased region" description="Gly residues" evidence="1">
    <location>
        <begin position="214"/>
        <end position="225"/>
    </location>
</feature>
<evidence type="ECO:0000256" key="1">
    <source>
        <dbReference type="SAM" id="MobiDB-lite"/>
    </source>
</evidence>
<feature type="chain" id="PRO_5040950589" description="Peptidase M10 metallopeptidase domain-containing protein" evidence="2">
    <location>
        <begin position="22"/>
        <end position="305"/>
    </location>
</feature>
<comment type="caution">
    <text evidence="3">The sequence shown here is derived from an EMBL/GenBank/DDBJ whole genome shotgun (WGS) entry which is preliminary data.</text>
</comment>
<dbReference type="Gene3D" id="3.40.390.10">
    <property type="entry name" value="Collagenase (Catalytic Domain)"/>
    <property type="match status" value="1"/>
</dbReference>
<evidence type="ECO:0000313" key="4">
    <source>
        <dbReference type="Proteomes" id="UP001155128"/>
    </source>
</evidence>
<protein>
    <recommendedName>
        <fullName evidence="5">Peptidase M10 metallopeptidase domain-containing protein</fullName>
    </recommendedName>
</protein>
<evidence type="ECO:0008006" key="5">
    <source>
        <dbReference type="Google" id="ProtNLM"/>
    </source>
</evidence>
<dbReference type="RefSeq" id="WP_252113879.1">
    <property type="nucleotide sequence ID" value="NZ_JAMSHT010000001.1"/>
</dbReference>
<evidence type="ECO:0000256" key="2">
    <source>
        <dbReference type="SAM" id="SignalP"/>
    </source>
</evidence>
<accession>A0A9X2EHG5</accession>
<keyword evidence="4" id="KW-1185">Reference proteome</keyword>
<proteinExistence type="predicted"/>
<dbReference type="GO" id="GO:0008237">
    <property type="term" value="F:metallopeptidase activity"/>
    <property type="evidence" value="ECO:0007669"/>
    <property type="project" value="InterPro"/>
</dbReference>
<dbReference type="InterPro" id="IPR024079">
    <property type="entry name" value="MetalloPept_cat_dom_sf"/>
</dbReference>
<organism evidence="3 4">
    <name type="scientific">Sphingomicrobium sediminis</name>
    <dbReference type="NCBI Taxonomy" id="2950949"/>
    <lineage>
        <taxon>Bacteria</taxon>
        <taxon>Pseudomonadati</taxon>
        <taxon>Pseudomonadota</taxon>
        <taxon>Alphaproteobacteria</taxon>
        <taxon>Sphingomonadales</taxon>
        <taxon>Sphingomonadaceae</taxon>
        <taxon>Sphingomicrobium</taxon>
    </lineage>
</organism>
<reference evidence="3" key="1">
    <citation type="submission" date="2022-06" db="EMBL/GenBank/DDBJ databases">
        <title>Sphingomicrobium sedimins sp. nov., a marine bacterium isolated from tidal flat.</title>
        <authorList>
            <person name="Kim C.-H."/>
            <person name="Yoo Y."/>
            <person name="Kim J.-J."/>
        </authorList>
    </citation>
    <scope>NUCLEOTIDE SEQUENCE</scope>
    <source>
        <strain evidence="3">GRR-S6-50</strain>
    </source>
</reference>
<keyword evidence="2" id="KW-0732">Signal</keyword>
<dbReference type="SUPFAM" id="SSF55486">
    <property type="entry name" value="Metalloproteases ('zincins'), catalytic domain"/>
    <property type="match status" value="1"/>
</dbReference>
<gene>
    <name evidence="3" type="ORF">NDO55_07400</name>
</gene>
<dbReference type="Proteomes" id="UP001155128">
    <property type="component" value="Unassembled WGS sequence"/>
</dbReference>
<feature type="region of interest" description="Disordered" evidence="1">
    <location>
        <begin position="210"/>
        <end position="272"/>
    </location>
</feature>
<sequence length="305" mass="32355">MTKKWVLGGCAAVVLGGAAMAGTGHQWGNYRWGPGNEPVTLELSYKFSAATEAKWLPYYSQASYNAIEKWDSNSQSPLTLIEKGEAAGKTSAGCEPIAGEIIVCADEYGTNQGWVGIAQIWASGDQITQATAKMNDSYYEYNSFYDTPGQREFVMCHEIGHTFGLGHLDTNFNNGNLGSCMDYTSNPAGPPDNRDPGQVDWDVLNSSTMYGAADSGGGGGGGRGGGKPDKGDGGGGGPPPGKGKNKLGALPASETGLERGRFGGVVGYDAEGRPNQFLRDMRGGAKRYTFVMWAKGYRPEGSRRR</sequence>
<dbReference type="AlphaFoldDB" id="A0A9X2EHG5"/>
<feature type="signal peptide" evidence="2">
    <location>
        <begin position="1"/>
        <end position="21"/>
    </location>
</feature>
<dbReference type="EMBL" id="JAMSHT010000001">
    <property type="protein sequence ID" value="MCM8557645.1"/>
    <property type="molecule type" value="Genomic_DNA"/>
</dbReference>
<name>A0A9X2EHG5_9SPHN</name>
<evidence type="ECO:0000313" key="3">
    <source>
        <dbReference type="EMBL" id="MCM8557645.1"/>
    </source>
</evidence>